<dbReference type="Gene3D" id="3.90.190.20">
    <property type="entry name" value="Mur ligase, C-terminal domain"/>
    <property type="match status" value="1"/>
</dbReference>
<feature type="domain" description="Mur ligase central" evidence="11">
    <location>
        <begin position="41"/>
        <end position="204"/>
    </location>
</feature>
<dbReference type="PIRSF" id="PIRSF001563">
    <property type="entry name" value="Folylpolyglu_synth"/>
    <property type="match status" value="1"/>
</dbReference>
<dbReference type="GO" id="GO:0005524">
    <property type="term" value="F:ATP binding"/>
    <property type="evidence" value="ECO:0007669"/>
    <property type="project" value="UniProtKB-KW"/>
</dbReference>
<dbReference type="InterPro" id="IPR013221">
    <property type="entry name" value="Mur_ligase_cen"/>
</dbReference>
<keyword evidence="6" id="KW-0067">ATP-binding</keyword>
<dbReference type="InterPro" id="IPR001645">
    <property type="entry name" value="Folylpolyglutamate_synth"/>
</dbReference>
<keyword evidence="4" id="KW-0479">Metal-binding</keyword>
<sequence>MAVYDENWVMERKSRHHGLQPLRDALHETGDVQNRIRCIHVAGTNGKGSTCAFLQEILMANGIKTGMFTSPHLVCHNDRIRINSTWIPHDAFVNLLNSLLPVILKYDLGMFEIDFLIAMHWFATEGVDIAIIEAGIGGRDDSTNVIPVPSLAIITTISYDHMQILGSRLSQIAFAKAGILKPYGHGLCGTHDPHARSVISSWAYRQHCALTYARPWYDRGPQAFSLDHDIYHLSMPAHYQKANAALALQAAFLLGINIHTPAIHQAIEQTRWPGRFEMICKHPCVIVDGAHNKEGMEALCRTLAEMPGPKTAVFSALRDKPGHEMALMLKKVCDEVIITSFQDARADSLQDLCIPGAILIADPVKAIAYAKEQRKDNGFVIAAGSLHFISFVRNMLHPVP</sequence>
<dbReference type="PANTHER" id="PTHR11136:SF0">
    <property type="entry name" value="DIHYDROFOLATE SYNTHETASE-RELATED"/>
    <property type="match status" value="1"/>
</dbReference>
<dbReference type="Pfam" id="PF02875">
    <property type="entry name" value="Mur_ligase_C"/>
    <property type="match status" value="1"/>
</dbReference>
<comment type="catalytic activity">
    <reaction evidence="9">
        <text>(6S)-5,6,7,8-tetrahydrofolyl-(gamma-L-Glu)(n) + L-glutamate + ATP = (6S)-5,6,7,8-tetrahydrofolyl-(gamma-L-Glu)(n+1) + ADP + phosphate + H(+)</text>
        <dbReference type="Rhea" id="RHEA:10580"/>
        <dbReference type="Rhea" id="RHEA-COMP:14738"/>
        <dbReference type="Rhea" id="RHEA-COMP:14740"/>
        <dbReference type="ChEBI" id="CHEBI:15378"/>
        <dbReference type="ChEBI" id="CHEBI:29985"/>
        <dbReference type="ChEBI" id="CHEBI:30616"/>
        <dbReference type="ChEBI" id="CHEBI:43474"/>
        <dbReference type="ChEBI" id="CHEBI:141005"/>
        <dbReference type="ChEBI" id="CHEBI:456216"/>
        <dbReference type="EC" id="6.3.2.17"/>
    </reaction>
</comment>
<evidence type="ECO:0000256" key="9">
    <source>
        <dbReference type="ARBA" id="ARBA00047493"/>
    </source>
</evidence>
<evidence type="ECO:0000256" key="1">
    <source>
        <dbReference type="ARBA" id="ARBA00008276"/>
    </source>
</evidence>
<protein>
    <recommendedName>
        <fullName evidence="2">tetrahydrofolate synthase</fullName>
        <ecNumber evidence="2">6.3.2.17</ecNumber>
    </recommendedName>
    <alternativeName>
        <fullName evidence="8">Tetrahydrofolylpolyglutamate synthase</fullName>
    </alternativeName>
</protein>
<evidence type="ECO:0000256" key="2">
    <source>
        <dbReference type="ARBA" id="ARBA00013025"/>
    </source>
</evidence>
<dbReference type="Gene3D" id="3.40.1190.10">
    <property type="entry name" value="Mur-like, catalytic domain"/>
    <property type="match status" value="1"/>
</dbReference>
<evidence type="ECO:0000259" key="11">
    <source>
        <dbReference type="Pfam" id="PF08245"/>
    </source>
</evidence>
<evidence type="ECO:0000256" key="7">
    <source>
        <dbReference type="ARBA" id="ARBA00022842"/>
    </source>
</evidence>
<evidence type="ECO:0000259" key="10">
    <source>
        <dbReference type="Pfam" id="PF02875"/>
    </source>
</evidence>
<dbReference type="GO" id="GO:0005737">
    <property type="term" value="C:cytoplasm"/>
    <property type="evidence" value="ECO:0007669"/>
    <property type="project" value="TreeGrafter"/>
</dbReference>
<keyword evidence="3 12" id="KW-0436">Ligase</keyword>
<proteinExistence type="inferred from homology"/>
<evidence type="ECO:0000256" key="5">
    <source>
        <dbReference type="ARBA" id="ARBA00022741"/>
    </source>
</evidence>
<dbReference type="PANTHER" id="PTHR11136">
    <property type="entry name" value="FOLYLPOLYGLUTAMATE SYNTHASE-RELATED"/>
    <property type="match status" value="1"/>
</dbReference>
<keyword evidence="5" id="KW-0547">Nucleotide-binding</keyword>
<evidence type="ECO:0000313" key="13">
    <source>
        <dbReference type="Proteomes" id="UP001286174"/>
    </source>
</evidence>
<gene>
    <name evidence="12" type="ORF">MOZ60_00675</name>
</gene>
<comment type="similarity">
    <text evidence="1">Belongs to the folylpolyglutamate synthase family.</text>
</comment>
<dbReference type="EC" id="6.3.2.17" evidence="2"/>
<dbReference type="InterPro" id="IPR036615">
    <property type="entry name" value="Mur_ligase_C_dom_sf"/>
</dbReference>
<evidence type="ECO:0000256" key="3">
    <source>
        <dbReference type="ARBA" id="ARBA00022598"/>
    </source>
</evidence>
<dbReference type="SUPFAM" id="SSF53623">
    <property type="entry name" value="MurD-like peptide ligases, catalytic domain"/>
    <property type="match status" value="1"/>
</dbReference>
<keyword evidence="7" id="KW-0460">Magnesium</keyword>
<reference evidence="12 13" key="1">
    <citation type="submission" date="2022-03" db="EMBL/GenBank/DDBJ databases">
        <title>Novel taxa within the pig intestine.</title>
        <authorList>
            <person name="Wylensek D."/>
            <person name="Bishof K."/>
            <person name="Afrizal A."/>
            <person name="Clavel T."/>
        </authorList>
    </citation>
    <scope>NUCLEOTIDE SEQUENCE [LARGE SCALE GENOMIC DNA]</scope>
    <source>
        <strain evidence="12 13">CLA-KB-P133</strain>
    </source>
</reference>
<dbReference type="EMBL" id="JALBUR010000001">
    <property type="protein sequence ID" value="MDX8418602.1"/>
    <property type="molecule type" value="Genomic_DNA"/>
</dbReference>
<dbReference type="NCBIfam" id="TIGR01499">
    <property type="entry name" value="folC"/>
    <property type="match status" value="1"/>
</dbReference>
<evidence type="ECO:0000313" key="12">
    <source>
        <dbReference type="EMBL" id="MDX8418602.1"/>
    </source>
</evidence>
<organism evidence="12 13">
    <name type="scientific">Grylomicrobium aquisgranensis</name>
    <dbReference type="NCBI Taxonomy" id="2926318"/>
    <lineage>
        <taxon>Bacteria</taxon>
        <taxon>Bacillati</taxon>
        <taxon>Bacillota</taxon>
        <taxon>Erysipelotrichia</taxon>
        <taxon>Erysipelotrichales</taxon>
        <taxon>Erysipelotrichaceae</taxon>
        <taxon>Grylomicrobium</taxon>
    </lineage>
</organism>
<name>A0AB35TZB2_9FIRM</name>
<evidence type="ECO:0000256" key="4">
    <source>
        <dbReference type="ARBA" id="ARBA00022723"/>
    </source>
</evidence>
<dbReference type="GO" id="GO:0046872">
    <property type="term" value="F:metal ion binding"/>
    <property type="evidence" value="ECO:0007669"/>
    <property type="project" value="UniProtKB-KW"/>
</dbReference>
<dbReference type="GO" id="GO:0004326">
    <property type="term" value="F:tetrahydrofolylpolyglutamate synthase activity"/>
    <property type="evidence" value="ECO:0007669"/>
    <property type="project" value="UniProtKB-EC"/>
</dbReference>
<dbReference type="SUPFAM" id="SSF53244">
    <property type="entry name" value="MurD-like peptide ligases, peptide-binding domain"/>
    <property type="match status" value="1"/>
</dbReference>
<keyword evidence="13" id="KW-1185">Reference proteome</keyword>
<dbReference type="InterPro" id="IPR004101">
    <property type="entry name" value="Mur_ligase_C"/>
</dbReference>
<evidence type="ECO:0000256" key="8">
    <source>
        <dbReference type="ARBA" id="ARBA00030592"/>
    </source>
</evidence>
<dbReference type="Proteomes" id="UP001286174">
    <property type="component" value="Unassembled WGS sequence"/>
</dbReference>
<dbReference type="Pfam" id="PF08245">
    <property type="entry name" value="Mur_ligase_M"/>
    <property type="match status" value="1"/>
</dbReference>
<evidence type="ECO:0000256" key="6">
    <source>
        <dbReference type="ARBA" id="ARBA00022840"/>
    </source>
</evidence>
<dbReference type="GO" id="GO:0008841">
    <property type="term" value="F:dihydrofolate synthase activity"/>
    <property type="evidence" value="ECO:0007669"/>
    <property type="project" value="TreeGrafter"/>
</dbReference>
<dbReference type="RefSeq" id="WP_370595289.1">
    <property type="nucleotide sequence ID" value="NZ_JALBUR010000001.1"/>
</dbReference>
<dbReference type="InterPro" id="IPR036565">
    <property type="entry name" value="Mur-like_cat_sf"/>
</dbReference>
<comment type="caution">
    <text evidence="12">The sequence shown here is derived from an EMBL/GenBank/DDBJ whole genome shotgun (WGS) entry which is preliminary data.</text>
</comment>
<dbReference type="PROSITE" id="PS01012">
    <property type="entry name" value="FOLYLPOLYGLU_SYNT_2"/>
    <property type="match status" value="1"/>
</dbReference>
<dbReference type="AlphaFoldDB" id="A0AB35TZB2"/>
<dbReference type="InterPro" id="IPR018109">
    <property type="entry name" value="Folylpolyglutamate_synth_CS"/>
</dbReference>
<accession>A0AB35TZB2</accession>
<feature type="domain" description="Mur ligase C-terminal" evidence="10">
    <location>
        <begin position="274"/>
        <end position="385"/>
    </location>
</feature>